<name>A0A064CG55_9MYCO</name>
<dbReference type="eggNOG" id="COG1028">
    <property type="taxonomic scope" value="Bacteria"/>
</dbReference>
<dbReference type="Gene3D" id="3.40.50.720">
    <property type="entry name" value="NAD(P)-binding Rossmann-like Domain"/>
    <property type="match status" value="1"/>
</dbReference>
<dbReference type="InterPro" id="IPR036291">
    <property type="entry name" value="NAD(P)-bd_dom_sf"/>
</dbReference>
<dbReference type="GO" id="GO:0050664">
    <property type="term" value="F:oxidoreductase activity, acting on NAD(P)H, oxygen as acceptor"/>
    <property type="evidence" value="ECO:0007669"/>
    <property type="project" value="TreeGrafter"/>
</dbReference>
<evidence type="ECO:0000256" key="1">
    <source>
        <dbReference type="ARBA" id="ARBA00006484"/>
    </source>
</evidence>
<organism evidence="3 4">
    <name type="scientific">Mycolicibacterium aromaticivorans JS19b1 = JCM 16368</name>
    <dbReference type="NCBI Taxonomy" id="1440774"/>
    <lineage>
        <taxon>Bacteria</taxon>
        <taxon>Bacillati</taxon>
        <taxon>Actinomycetota</taxon>
        <taxon>Actinomycetes</taxon>
        <taxon>Mycobacteriales</taxon>
        <taxon>Mycobacteriaceae</taxon>
        <taxon>Mycolicibacterium</taxon>
    </lineage>
</organism>
<evidence type="ECO:0000313" key="4">
    <source>
        <dbReference type="Proteomes" id="UP000022835"/>
    </source>
</evidence>
<gene>
    <name evidence="3" type="ORF">Y900_001895</name>
</gene>
<dbReference type="PANTHER" id="PTHR43008">
    <property type="entry name" value="BENZIL REDUCTASE"/>
    <property type="match status" value="1"/>
</dbReference>
<evidence type="ECO:0000256" key="2">
    <source>
        <dbReference type="ARBA" id="ARBA00023002"/>
    </source>
</evidence>
<dbReference type="EMBL" id="JALN02000001">
    <property type="protein sequence ID" value="KDE97718.1"/>
    <property type="molecule type" value="Genomic_DNA"/>
</dbReference>
<dbReference type="OrthoDB" id="7211155at2"/>
<reference evidence="3" key="1">
    <citation type="submission" date="2014-05" db="EMBL/GenBank/DDBJ databases">
        <title>Genome sequence of Mycobacterium aromaticivorans strain JS19b1T (= DSM 45407T).</title>
        <authorList>
            <person name="Kwak Y."/>
            <person name="Park G.-S."/>
            <person name="Li Q.X."/>
            <person name="Lee S.-E."/>
            <person name="Shin J.-H."/>
        </authorList>
    </citation>
    <scope>NUCLEOTIDE SEQUENCE [LARGE SCALE GENOMIC DNA]</scope>
    <source>
        <strain evidence="3">JS19b1</strain>
    </source>
</reference>
<dbReference type="Proteomes" id="UP000022835">
    <property type="component" value="Unassembled WGS sequence"/>
</dbReference>
<evidence type="ECO:0000313" key="3">
    <source>
        <dbReference type="EMBL" id="KDE97718.1"/>
    </source>
</evidence>
<comment type="similarity">
    <text evidence="1">Belongs to the short-chain dehydrogenases/reductases (SDR) family.</text>
</comment>
<accession>A0A064CG55</accession>
<dbReference type="InterPro" id="IPR002347">
    <property type="entry name" value="SDR_fam"/>
</dbReference>
<dbReference type="AlphaFoldDB" id="A0A064CG55"/>
<comment type="caution">
    <text evidence="3">The sequence shown here is derived from an EMBL/GenBank/DDBJ whole genome shotgun (WGS) entry which is preliminary data.</text>
</comment>
<keyword evidence="4" id="KW-1185">Reference proteome</keyword>
<dbReference type="PANTHER" id="PTHR43008:SF4">
    <property type="entry name" value="CHAIN DEHYDROGENASE, PUTATIVE (AFU_ORTHOLOGUE AFUA_4G08710)-RELATED"/>
    <property type="match status" value="1"/>
</dbReference>
<dbReference type="Pfam" id="PF00106">
    <property type="entry name" value="adh_short"/>
    <property type="match status" value="1"/>
</dbReference>
<dbReference type="STRING" id="1440774.Y900_001895"/>
<protein>
    <submittedName>
        <fullName evidence="3">Short-chain dehydrogenase</fullName>
    </submittedName>
</protein>
<dbReference type="CDD" id="cd05233">
    <property type="entry name" value="SDR_c"/>
    <property type="match status" value="1"/>
</dbReference>
<keyword evidence="2" id="KW-0560">Oxidoreductase</keyword>
<sequence>MTELHDLTVLVVGAGRGLGRGIATAFARSGADVIALARDGASLAALADTHPAVRTHVADASDAATARRVLGEYRPDAVIVVAGATPVMRGLTQHSWETFSVNWDADVKIAFTWAREALLQPLAPGSRVIIISSGAALNGSPLSGGYAGSKATQRFIAQYAHMESERAGMSVTFTTVMPRMTPAGDVGLAGIRAYAHQAGLTEDAFIEQLEPVITPELAGQAMIDLMTLDTADSAAGYLLTGAGLAPLT</sequence>
<proteinExistence type="inferred from homology"/>
<dbReference type="RefSeq" id="WP_051659823.1">
    <property type="nucleotide sequence ID" value="NZ_JALN02000001.1"/>
</dbReference>
<dbReference type="SUPFAM" id="SSF51735">
    <property type="entry name" value="NAD(P)-binding Rossmann-fold domains"/>
    <property type="match status" value="1"/>
</dbReference>